<keyword evidence="1" id="KW-1015">Disulfide bond</keyword>
<feature type="transmembrane region" description="Helical" evidence="4">
    <location>
        <begin position="1445"/>
        <end position="1469"/>
    </location>
</feature>
<feature type="domain" description="CUB" evidence="5">
    <location>
        <begin position="802"/>
        <end position="936"/>
    </location>
</feature>
<evidence type="ECO:0000256" key="1">
    <source>
        <dbReference type="ARBA" id="ARBA00023157"/>
    </source>
</evidence>
<feature type="region of interest" description="Disordered" evidence="3">
    <location>
        <begin position="621"/>
        <end position="640"/>
    </location>
</feature>
<feature type="compositionally biased region" description="Basic and acidic residues" evidence="3">
    <location>
        <begin position="120"/>
        <end position="133"/>
    </location>
</feature>
<dbReference type="Gene3D" id="2.60.120.290">
    <property type="entry name" value="Spermadhesin, CUB domain"/>
    <property type="match status" value="3"/>
</dbReference>
<evidence type="ECO:0000256" key="4">
    <source>
        <dbReference type="SAM" id="Phobius"/>
    </source>
</evidence>
<proteinExistence type="predicted"/>
<feature type="region of interest" description="Disordered" evidence="3">
    <location>
        <begin position="90"/>
        <end position="133"/>
    </location>
</feature>
<evidence type="ECO:0000259" key="5">
    <source>
        <dbReference type="PROSITE" id="PS01180"/>
    </source>
</evidence>
<dbReference type="CDD" id="cd00041">
    <property type="entry name" value="CUB"/>
    <property type="match status" value="3"/>
</dbReference>
<keyword evidence="4" id="KW-0812">Transmembrane</keyword>
<comment type="caution">
    <text evidence="2">Lacks conserved residue(s) required for the propagation of feature annotation.</text>
</comment>
<dbReference type="SMART" id="SM00042">
    <property type="entry name" value="CUB"/>
    <property type="match status" value="3"/>
</dbReference>
<dbReference type="GO" id="GO:0005886">
    <property type="term" value="C:plasma membrane"/>
    <property type="evidence" value="ECO:0007669"/>
    <property type="project" value="TreeGrafter"/>
</dbReference>
<keyword evidence="6" id="KW-1185">Reference proteome</keyword>
<gene>
    <name evidence="7" type="primary">LOC100901623</name>
</gene>
<dbReference type="InterPro" id="IPR035914">
    <property type="entry name" value="Sperma_CUB_dom_sf"/>
</dbReference>
<protein>
    <submittedName>
        <fullName evidence="7">Uncharacterized protein LOC100901623</fullName>
    </submittedName>
</protein>
<dbReference type="PANTHER" id="PTHR47537:SF1">
    <property type="entry name" value="CUB DOMAIN-CONTAINING PROTEIN"/>
    <property type="match status" value="1"/>
</dbReference>
<dbReference type="InterPro" id="IPR000859">
    <property type="entry name" value="CUB_dom"/>
</dbReference>
<dbReference type="Pfam" id="PF00431">
    <property type="entry name" value="CUB"/>
    <property type="match status" value="2"/>
</dbReference>
<evidence type="ECO:0000256" key="3">
    <source>
        <dbReference type="SAM" id="MobiDB-lite"/>
    </source>
</evidence>
<feature type="domain" description="CUB" evidence="5">
    <location>
        <begin position="648"/>
        <end position="775"/>
    </location>
</feature>
<keyword evidence="4" id="KW-0472">Membrane</keyword>
<dbReference type="RefSeq" id="XP_028966372.1">
    <property type="nucleotide sequence ID" value="XM_029110539.1"/>
</dbReference>
<dbReference type="SUPFAM" id="SSF49854">
    <property type="entry name" value="Spermadhesin, CUB domain"/>
    <property type="match status" value="3"/>
</dbReference>
<feature type="domain" description="CUB" evidence="5">
    <location>
        <begin position="949"/>
        <end position="1075"/>
    </location>
</feature>
<dbReference type="PROSITE" id="PS01180">
    <property type="entry name" value="CUB"/>
    <property type="match status" value="3"/>
</dbReference>
<dbReference type="GeneID" id="100901623"/>
<dbReference type="FunFam" id="2.60.120.290:FF:000055">
    <property type="entry name" value="Dorsal-ventral patterning protein tolloid"/>
    <property type="match status" value="1"/>
</dbReference>
<name>A0AAJ7SEM0_9ACAR</name>
<organism evidence="6 7">
    <name type="scientific">Galendromus occidentalis</name>
    <name type="common">western predatory mite</name>
    <dbReference type="NCBI Taxonomy" id="34638"/>
    <lineage>
        <taxon>Eukaryota</taxon>
        <taxon>Metazoa</taxon>
        <taxon>Ecdysozoa</taxon>
        <taxon>Arthropoda</taxon>
        <taxon>Chelicerata</taxon>
        <taxon>Arachnida</taxon>
        <taxon>Acari</taxon>
        <taxon>Parasitiformes</taxon>
        <taxon>Mesostigmata</taxon>
        <taxon>Gamasina</taxon>
        <taxon>Phytoseioidea</taxon>
        <taxon>Phytoseiidae</taxon>
        <taxon>Typhlodrominae</taxon>
        <taxon>Galendromus</taxon>
    </lineage>
</organism>
<evidence type="ECO:0000313" key="6">
    <source>
        <dbReference type="Proteomes" id="UP000694867"/>
    </source>
</evidence>
<dbReference type="KEGG" id="goe:100901623"/>
<dbReference type="Proteomes" id="UP000694867">
    <property type="component" value="Unplaced"/>
</dbReference>
<sequence>MDVREISNRELAEFALEHSRDRARIRQALGARFPTLNGDQSQALWDYMDQFFLRKLAGKWAAANRHAKRFFDAGSNQEWLANTFKVTREAGNRGEGSSDAGYNLSQPSTPESVRGRPRKSFSESSDRGQRRKILETREDIDPELLRRAKLIPSVNPLMALQLLLDLNIAKELYIDLRLELRRELGFDAFPAYNKVLTEKKQCYPTNIEATEKHASVPLKDLLEHSVKRLLSSLPEPEFNLLEEHLTFLSKWGCDGSSGHSEYKQASLCDSLFGRFELTKETPEVIRAHVARVEEEISDLETFVVTVRGSTFSVDFKMILSMIDGKIIQIINEVPYMAQCVICKAKPPEMNSLDSIYAKPSHLPPSHIPLSPLHARIKVMENLLKIAYNRQFELWGIPTALRPQCNAIKADIRRAFKARLGLIIDKVKQGFGTSNDGNTSRRFFGHAELSAEITGLPLDLIQRLGTILDTINCNSKVNVEKFSSYCRDTARIYVDLFPWYPMSNSLHKVLVHSSSVIAAAPVPLGALNEEAQEGLNKVYRRVRESHSRKCSRTATNEDVLHYMLAKSDPCVNNARSPRREPQHRLNPNVLEFLLEPSESAIVEDSDDDQDSEDVEDCEDLRGFEDSESVAESESVADSADYDELSAEKCSRTVDIYQSVELPPVSERNRGKPIHCVFRIRVRPAREDWVVFVRFTRMRVGTPSQDRQSCDGGYVQIVDGYTRETNISNRENPGFYCGEIDSPKTFISETPYVKVVFHVDEYSSDTYMHFEANVKQQQEVASRYGTYSTLYPHRRGQPVQNTYCHRLFKDCSPGRCFVQSPAYPGIYPRNLACKYRINVRQSLVGLDLTFFDVDGLRCDNLLMCFPRPVSRKADDCPFDFVRIHDGPTEDHPVITTLCGRGKLKSNIVASNSEMLVTFVSSPAGPLLNTGFHFKADSVYDSGGGETIQLRNGGCIIERSVSTTARTYNSIRSWYPVNTSCQYRFTAPMGEIIRLEFSQFRVERVTFCEEAIRIYDSHELDPRYIITKLCDTNRPRSESPRTSFESTSNRMLVDFSSTVGSLDGSSITFSFEVKHVSANIYDNKLTPMNCNKKFKVAEGDAHSRGAFSLAYADFVEHSRPVGCNYSFDAREWPHGRVQLTISAPFEIKTENCDSECPHNGPGRVEIFAETKHEKTICLCKVGATFRSHRVVSIGPVLDLGLRLKPSPEWHRTAKLTQSDRMLEVSYAFYSDSRCGPDRLGLDLQGSLQFPPLAQSMNVHSSLPIEMSNERFVPLHCRWTAPLLADHDVSFRLQFFHAPSGPSSNCSSNYLLLDDIALCPNLPVAHTVLVPRQHIMARHVPLEFRSTDGSATNFSLWWTHVKILPTPSAPDTLVSLSKDCEFLCQQSMVCIKKELVCNGVPNCPVRRPGGEHDAGALDADGSTNALRSMLLTPDEDPALCQGLAAKMYVYWWIIGSAIGLCMVVIVAFAVTLIRKCAYPSRPEAKDDDVF</sequence>
<accession>A0AAJ7SEM0</accession>
<dbReference type="PANTHER" id="PTHR47537">
    <property type="entry name" value="CUBILIN"/>
    <property type="match status" value="1"/>
</dbReference>
<dbReference type="InterPro" id="IPR053207">
    <property type="entry name" value="Non-NMDA_GluR_Accessory"/>
</dbReference>
<evidence type="ECO:0000256" key="2">
    <source>
        <dbReference type="PROSITE-ProRule" id="PRU00059"/>
    </source>
</evidence>
<keyword evidence="4" id="KW-1133">Transmembrane helix</keyword>
<reference evidence="7" key="1">
    <citation type="submission" date="2025-08" db="UniProtKB">
        <authorList>
            <consortium name="RefSeq"/>
        </authorList>
    </citation>
    <scope>IDENTIFICATION</scope>
</reference>
<evidence type="ECO:0000313" key="7">
    <source>
        <dbReference type="RefSeq" id="XP_028966372.1"/>
    </source>
</evidence>